<keyword evidence="9" id="KW-1185">Reference proteome</keyword>
<organism evidence="8 9">
    <name type="scientific">Halocaridina rubra</name>
    <name type="common">Hawaiian red shrimp</name>
    <dbReference type="NCBI Taxonomy" id="373956"/>
    <lineage>
        <taxon>Eukaryota</taxon>
        <taxon>Metazoa</taxon>
        <taxon>Ecdysozoa</taxon>
        <taxon>Arthropoda</taxon>
        <taxon>Crustacea</taxon>
        <taxon>Multicrustacea</taxon>
        <taxon>Malacostraca</taxon>
        <taxon>Eumalacostraca</taxon>
        <taxon>Eucarida</taxon>
        <taxon>Decapoda</taxon>
        <taxon>Pleocyemata</taxon>
        <taxon>Caridea</taxon>
        <taxon>Atyoidea</taxon>
        <taxon>Atyidae</taxon>
        <taxon>Halocaridina</taxon>
    </lineage>
</organism>
<feature type="compositionally biased region" description="Basic and acidic residues" evidence="5">
    <location>
        <begin position="524"/>
        <end position="538"/>
    </location>
</feature>
<feature type="region of interest" description="Disordered" evidence="5">
    <location>
        <begin position="394"/>
        <end position="426"/>
    </location>
</feature>
<dbReference type="InterPro" id="IPR013088">
    <property type="entry name" value="Znf_NHR/GATA"/>
</dbReference>
<reference evidence="8 9" key="1">
    <citation type="submission" date="2023-11" db="EMBL/GenBank/DDBJ databases">
        <title>Halocaridina rubra genome assembly.</title>
        <authorList>
            <person name="Smith C."/>
        </authorList>
    </citation>
    <scope>NUCLEOTIDE SEQUENCE [LARGE SCALE GENOMIC DNA]</scope>
    <source>
        <strain evidence="8">EP-1</strain>
        <tissue evidence="8">Whole</tissue>
    </source>
</reference>
<dbReference type="SUPFAM" id="SSF54695">
    <property type="entry name" value="POZ domain"/>
    <property type="match status" value="1"/>
</dbReference>
<accession>A0AAN8XCD7</accession>
<dbReference type="GO" id="GO:0005634">
    <property type="term" value="C:nucleus"/>
    <property type="evidence" value="ECO:0007669"/>
    <property type="project" value="TreeGrafter"/>
</dbReference>
<feature type="region of interest" description="Disordered" evidence="5">
    <location>
        <begin position="572"/>
        <end position="659"/>
    </location>
</feature>
<keyword evidence="4" id="KW-0479">Metal-binding</keyword>
<sequence length="659" mass="71566">MMTMPEGLLKLKWNNHQATFCHILHRLRTKPRYADATLACEGRLFMVHRLVLATCSDFFDEIFQQTPSDSTRAVIVLNEARAQDIECLLDYMYCGQVNVRQANLASLLKTAECLKIKGLAVPEAAVSSPQSSKRSQDYSSRESTPVKKKKRKKSLCPLPETPPLAPSGLTSDSPRVVPSTSSSSAVSRPQAMTHPTFCMSSSEFPTISIPETSSPLPLPFLQNSTPTQSHPLTVPLKVTVPSSDADKTSPKSGWLQIVSSMRQGSEMSHANSLHHDSMPSEKSKPSPRSAALDVLASNFLQTEIKKEKKEADVKEEPVPLYLGQDDPMADESNWEPYQEHGFEETSEGHIFHKAGLQPPPALHPVVSSSSLNHASSVLPLGLFRLGSYGVQSGGQAWENSSQLSQSPEPSNHEASPSASQGSMNQATVSPKHLPYAVCSNCGTNNTKLWRRNDKCEIVCNACGLYFKLHGINRPSHLFRTAPMTRRRNPKKKKDDAYCKILPALNAQQQQSGSSDIEGGGAEPLEQRTSDSSQDRETVPETDPQDGLAVLNAALTLNSLLAKAKAHQTATREAALASQMAPPVSNKVLSDSGDSRPPPPPLLKIPDPVCEMESDAVGHEDSPQDPGGTGSFELRNASPTGPMSAHDDEGRKIIAQLLDK</sequence>
<protein>
    <submittedName>
        <fullName evidence="8">Uncharacterized protein</fullName>
    </submittedName>
</protein>
<dbReference type="CDD" id="cd00202">
    <property type="entry name" value="ZnF_GATA"/>
    <property type="match status" value="1"/>
</dbReference>
<feature type="domain" description="BTB" evidence="6">
    <location>
        <begin position="34"/>
        <end position="101"/>
    </location>
</feature>
<comment type="caution">
    <text evidence="8">The sequence shown here is derived from an EMBL/GenBank/DDBJ whole genome shotgun (WGS) entry which is preliminary data.</text>
</comment>
<dbReference type="InterPro" id="IPR000679">
    <property type="entry name" value="Znf_GATA"/>
</dbReference>
<keyword evidence="4" id="KW-0862">Zinc</keyword>
<feature type="region of interest" description="Disordered" evidence="5">
    <location>
        <begin position="262"/>
        <end position="289"/>
    </location>
</feature>
<evidence type="ECO:0000256" key="1">
    <source>
        <dbReference type="ARBA" id="ARBA00023015"/>
    </source>
</evidence>
<dbReference type="PANTHER" id="PTHR23110">
    <property type="entry name" value="BTB DOMAIN TRANSCRIPTION FACTOR"/>
    <property type="match status" value="1"/>
</dbReference>
<dbReference type="PRINTS" id="PR00619">
    <property type="entry name" value="GATAZNFINGER"/>
</dbReference>
<dbReference type="InterPro" id="IPR051095">
    <property type="entry name" value="Dros_DevTransReg"/>
</dbReference>
<evidence type="ECO:0000256" key="5">
    <source>
        <dbReference type="SAM" id="MobiDB-lite"/>
    </source>
</evidence>
<keyword evidence="3" id="KW-0539">Nucleus</keyword>
<gene>
    <name evidence="8" type="ORF">SK128_026845</name>
</gene>
<dbReference type="EMBL" id="JAXCGZ010004349">
    <property type="protein sequence ID" value="KAK7081900.1"/>
    <property type="molecule type" value="Genomic_DNA"/>
</dbReference>
<keyword evidence="2" id="KW-0804">Transcription</keyword>
<dbReference type="PANTHER" id="PTHR23110:SF109">
    <property type="entry name" value="FI07618P-RELATED"/>
    <property type="match status" value="1"/>
</dbReference>
<dbReference type="Pfam" id="PF00651">
    <property type="entry name" value="BTB"/>
    <property type="match status" value="1"/>
</dbReference>
<dbReference type="PROSITE" id="PS50114">
    <property type="entry name" value="GATA_ZN_FINGER_2"/>
    <property type="match status" value="1"/>
</dbReference>
<evidence type="ECO:0000256" key="2">
    <source>
        <dbReference type="ARBA" id="ARBA00023163"/>
    </source>
</evidence>
<feature type="domain" description="GATA-type" evidence="7">
    <location>
        <begin position="438"/>
        <end position="485"/>
    </location>
</feature>
<feature type="region of interest" description="Disordered" evidence="5">
    <location>
        <begin position="125"/>
        <end position="198"/>
    </location>
</feature>
<feature type="compositionally biased region" description="Basic and acidic residues" evidence="5">
    <location>
        <begin position="644"/>
        <end position="659"/>
    </location>
</feature>
<feature type="compositionally biased region" description="Polar residues" evidence="5">
    <location>
        <begin position="505"/>
        <end position="514"/>
    </location>
</feature>
<dbReference type="Gene3D" id="3.30.710.10">
    <property type="entry name" value="Potassium Channel Kv1.1, Chain A"/>
    <property type="match status" value="1"/>
</dbReference>
<evidence type="ECO:0000313" key="8">
    <source>
        <dbReference type="EMBL" id="KAK7081900.1"/>
    </source>
</evidence>
<dbReference type="GO" id="GO:0006357">
    <property type="term" value="P:regulation of transcription by RNA polymerase II"/>
    <property type="evidence" value="ECO:0007669"/>
    <property type="project" value="TreeGrafter"/>
</dbReference>
<evidence type="ECO:0000313" key="9">
    <source>
        <dbReference type="Proteomes" id="UP001381693"/>
    </source>
</evidence>
<dbReference type="Pfam" id="PF00320">
    <property type="entry name" value="GATA"/>
    <property type="match status" value="1"/>
</dbReference>
<dbReference type="Gene3D" id="3.30.50.10">
    <property type="entry name" value="Erythroid Transcription Factor GATA-1, subunit A"/>
    <property type="match status" value="1"/>
</dbReference>
<evidence type="ECO:0000259" key="7">
    <source>
        <dbReference type="PROSITE" id="PS50114"/>
    </source>
</evidence>
<feature type="compositionally biased region" description="Polar residues" evidence="5">
    <location>
        <begin position="262"/>
        <end position="271"/>
    </location>
</feature>
<dbReference type="SUPFAM" id="SSF57716">
    <property type="entry name" value="Glucocorticoid receptor-like (DNA-binding domain)"/>
    <property type="match status" value="1"/>
</dbReference>
<name>A0AAN8XCD7_HALRR</name>
<dbReference type="CDD" id="cd18315">
    <property type="entry name" value="BTB_POZ_BAB-like"/>
    <property type="match status" value="1"/>
</dbReference>
<dbReference type="GO" id="GO:0043565">
    <property type="term" value="F:sequence-specific DNA binding"/>
    <property type="evidence" value="ECO:0007669"/>
    <property type="project" value="InterPro"/>
</dbReference>
<feature type="compositionally biased region" description="Basic and acidic residues" evidence="5">
    <location>
        <begin position="273"/>
        <end position="284"/>
    </location>
</feature>
<dbReference type="SMART" id="SM00225">
    <property type="entry name" value="BTB"/>
    <property type="match status" value="1"/>
</dbReference>
<evidence type="ECO:0000256" key="3">
    <source>
        <dbReference type="ARBA" id="ARBA00023242"/>
    </source>
</evidence>
<keyword evidence="1" id="KW-0805">Transcription regulation</keyword>
<keyword evidence="4" id="KW-0863">Zinc-finger</keyword>
<dbReference type="InterPro" id="IPR011333">
    <property type="entry name" value="SKP1/BTB/POZ_sf"/>
</dbReference>
<dbReference type="Proteomes" id="UP001381693">
    <property type="component" value="Unassembled WGS sequence"/>
</dbReference>
<evidence type="ECO:0000259" key="6">
    <source>
        <dbReference type="PROSITE" id="PS50097"/>
    </source>
</evidence>
<evidence type="ECO:0000256" key="4">
    <source>
        <dbReference type="PROSITE-ProRule" id="PRU00094"/>
    </source>
</evidence>
<dbReference type="SMART" id="SM00401">
    <property type="entry name" value="ZnF_GATA"/>
    <property type="match status" value="1"/>
</dbReference>
<dbReference type="InterPro" id="IPR000210">
    <property type="entry name" value="BTB/POZ_dom"/>
</dbReference>
<proteinExistence type="predicted"/>
<dbReference type="AlphaFoldDB" id="A0AAN8XCD7"/>
<feature type="region of interest" description="Disordered" evidence="5">
    <location>
        <begin position="503"/>
        <end position="546"/>
    </location>
</feature>
<dbReference type="PROSITE" id="PS50097">
    <property type="entry name" value="BTB"/>
    <property type="match status" value="1"/>
</dbReference>
<feature type="compositionally biased region" description="Low complexity" evidence="5">
    <location>
        <begin position="170"/>
        <end position="189"/>
    </location>
</feature>
<dbReference type="GO" id="GO:0008270">
    <property type="term" value="F:zinc ion binding"/>
    <property type="evidence" value="ECO:0007669"/>
    <property type="project" value="UniProtKB-KW"/>
</dbReference>